<protein>
    <submittedName>
        <fullName evidence="2">Uncharacterized protein</fullName>
    </submittedName>
</protein>
<name>A0A1T5AT63_9FLAO</name>
<gene>
    <name evidence="2" type="ORF">SAMN05660866_01116</name>
</gene>
<keyword evidence="1" id="KW-0812">Transmembrane</keyword>
<dbReference type="STRING" id="561365.SAMN05660866_01116"/>
<dbReference type="RefSeq" id="WP_159447527.1">
    <property type="nucleotide sequence ID" value="NZ_CAXBOB010000358.1"/>
</dbReference>
<proteinExistence type="predicted"/>
<keyword evidence="3" id="KW-1185">Reference proteome</keyword>
<reference evidence="3" key="1">
    <citation type="submission" date="2017-02" db="EMBL/GenBank/DDBJ databases">
        <authorList>
            <person name="Varghese N."/>
            <person name="Submissions S."/>
        </authorList>
    </citation>
    <scope>NUCLEOTIDE SEQUENCE [LARGE SCALE GENOMIC DNA]</scope>
    <source>
        <strain evidence="3">DSM 23546</strain>
    </source>
</reference>
<organism evidence="2 3">
    <name type="scientific">Maribacter arcticus</name>
    <dbReference type="NCBI Taxonomy" id="561365"/>
    <lineage>
        <taxon>Bacteria</taxon>
        <taxon>Pseudomonadati</taxon>
        <taxon>Bacteroidota</taxon>
        <taxon>Flavobacteriia</taxon>
        <taxon>Flavobacteriales</taxon>
        <taxon>Flavobacteriaceae</taxon>
        <taxon>Maribacter</taxon>
    </lineage>
</organism>
<keyword evidence="1" id="KW-0472">Membrane</keyword>
<dbReference type="Proteomes" id="UP000190339">
    <property type="component" value="Unassembled WGS sequence"/>
</dbReference>
<dbReference type="OrthoDB" id="1451009at2"/>
<dbReference type="AlphaFoldDB" id="A0A1T5AT63"/>
<accession>A0A1T5AT63</accession>
<evidence type="ECO:0000313" key="2">
    <source>
        <dbReference type="EMBL" id="SKB38194.1"/>
    </source>
</evidence>
<evidence type="ECO:0000256" key="1">
    <source>
        <dbReference type="SAM" id="Phobius"/>
    </source>
</evidence>
<evidence type="ECO:0000313" key="3">
    <source>
        <dbReference type="Proteomes" id="UP000190339"/>
    </source>
</evidence>
<sequence>MPDEVIRPKDGLKSCMFTVGFAILTFVIIAIVYLIYVFYIDDSLDFGL</sequence>
<dbReference type="EMBL" id="FUYL01000003">
    <property type="protein sequence ID" value="SKB38194.1"/>
    <property type="molecule type" value="Genomic_DNA"/>
</dbReference>
<feature type="transmembrane region" description="Helical" evidence="1">
    <location>
        <begin position="16"/>
        <end position="39"/>
    </location>
</feature>
<keyword evidence="1" id="KW-1133">Transmembrane helix</keyword>